<organism evidence="2 3">
    <name type="scientific">Zancudomyces culisetae</name>
    <name type="common">Gut fungus</name>
    <name type="synonym">Smittium culisetae</name>
    <dbReference type="NCBI Taxonomy" id="1213189"/>
    <lineage>
        <taxon>Eukaryota</taxon>
        <taxon>Fungi</taxon>
        <taxon>Fungi incertae sedis</taxon>
        <taxon>Zoopagomycota</taxon>
        <taxon>Kickxellomycotina</taxon>
        <taxon>Harpellomycetes</taxon>
        <taxon>Harpellales</taxon>
        <taxon>Legeriomycetaceae</taxon>
        <taxon>Zancudomyces</taxon>
    </lineage>
</organism>
<feature type="region of interest" description="Disordered" evidence="1">
    <location>
        <begin position="181"/>
        <end position="250"/>
    </location>
</feature>
<feature type="compositionally biased region" description="Low complexity" evidence="1">
    <location>
        <begin position="201"/>
        <end position="250"/>
    </location>
</feature>
<gene>
    <name evidence="2" type="ORF">AX774_g7498</name>
</gene>
<reference evidence="3" key="1">
    <citation type="submission" date="2017-01" db="EMBL/GenBank/DDBJ databases">
        <authorList>
            <person name="Wang Y."/>
            <person name="White M."/>
            <person name="Kvist S."/>
            <person name="Moncalvo J.-M."/>
        </authorList>
    </citation>
    <scope>NUCLEOTIDE SEQUENCE [LARGE SCALE GENOMIC DNA]</scope>
    <source>
        <strain evidence="3">COL-18-3</strain>
    </source>
</reference>
<protein>
    <submittedName>
        <fullName evidence="2">Uncharacterized protein</fullName>
    </submittedName>
</protein>
<proteinExistence type="predicted"/>
<accession>A0A1R1PDZ0</accession>
<comment type="caution">
    <text evidence="2">The sequence shown here is derived from an EMBL/GenBank/DDBJ whole genome shotgun (WGS) entry which is preliminary data.</text>
</comment>
<dbReference type="Proteomes" id="UP000188320">
    <property type="component" value="Unassembled WGS sequence"/>
</dbReference>
<evidence type="ECO:0000256" key="1">
    <source>
        <dbReference type="SAM" id="MobiDB-lite"/>
    </source>
</evidence>
<evidence type="ECO:0000313" key="2">
    <source>
        <dbReference type="EMBL" id="OMH79092.1"/>
    </source>
</evidence>
<name>A0A1R1PDZ0_ZANCU</name>
<keyword evidence="3" id="KW-1185">Reference proteome</keyword>
<dbReference type="AlphaFoldDB" id="A0A1R1PDZ0"/>
<dbReference type="EMBL" id="LSSK01001670">
    <property type="protein sequence ID" value="OMH79092.1"/>
    <property type="molecule type" value="Genomic_DNA"/>
</dbReference>
<evidence type="ECO:0000313" key="3">
    <source>
        <dbReference type="Proteomes" id="UP000188320"/>
    </source>
</evidence>
<sequence>MSFPNIGILNCCIVTLSSRNHLIVSKSLDILKQIFGFHPSNVFSISQLSKPYSYSKSSQSSVENVIVYYSDLFEMLIKCLLSSDASIVASTTELTNLVIDSLASCLSSFPTIIQSNQNQYINDDKLTDFFDSVSDSNLSWDIDNALDSITFYECDDSIIYKYASTKLVGLTMALLQSFSKSTHPDEVNPTTNETPGHHDNITVNTTTTTNTANTIDAVTTSTSTSTSKSTSTDTDTDTDTGANTKDTNTDLNIVSAPQNIDNIQSGNTKTNTTSTDEYYYGQPSHYTGSDNIALKTNTNAHSNNNSNSDSSIETSNINKKNNFKFDLLVDELCILDSFLEQL</sequence>